<sequence length="130" mass="14482">MYRAHTDPLHHEAEECQLCVLQFSDSGLVQQSCCGAGVVTRLAGKEKGHAAEVPPVHNPPSVQDPAKAQEPLATEEIHQPVQRMVQADHAASGHAVEHEHEEHDENDVHEDHEEDHDHDHDDFSDGEHHE</sequence>
<feature type="region of interest" description="Disordered" evidence="1">
    <location>
        <begin position="46"/>
        <end position="130"/>
    </location>
</feature>
<comment type="caution">
    <text evidence="2">The sequence shown here is derived from an EMBL/GenBank/DDBJ whole genome shotgun (WGS) entry which is preliminary data.</text>
</comment>
<evidence type="ECO:0000313" key="2">
    <source>
        <dbReference type="EMBL" id="CAG7555171.1"/>
    </source>
</evidence>
<proteinExistence type="predicted"/>
<organism evidence="2 3">
    <name type="scientific">Fusarium equiseti</name>
    <name type="common">Fusarium scirpi</name>
    <dbReference type="NCBI Taxonomy" id="61235"/>
    <lineage>
        <taxon>Eukaryota</taxon>
        <taxon>Fungi</taxon>
        <taxon>Dikarya</taxon>
        <taxon>Ascomycota</taxon>
        <taxon>Pezizomycotina</taxon>
        <taxon>Sordariomycetes</taxon>
        <taxon>Hypocreomycetidae</taxon>
        <taxon>Hypocreales</taxon>
        <taxon>Nectriaceae</taxon>
        <taxon>Fusarium</taxon>
        <taxon>Fusarium incarnatum-equiseti species complex</taxon>
    </lineage>
</organism>
<dbReference type="EMBL" id="CAJSTJ010000044">
    <property type="protein sequence ID" value="CAG7555171.1"/>
    <property type="molecule type" value="Genomic_DNA"/>
</dbReference>
<evidence type="ECO:0000313" key="3">
    <source>
        <dbReference type="Proteomes" id="UP000693738"/>
    </source>
</evidence>
<dbReference type="AlphaFoldDB" id="A0A8J2N6J2"/>
<evidence type="ECO:0000256" key="1">
    <source>
        <dbReference type="SAM" id="MobiDB-lite"/>
    </source>
</evidence>
<dbReference type="Proteomes" id="UP000693738">
    <property type="component" value="Unassembled WGS sequence"/>
</dbReference>
<gene>
    <name evidence="2" type="ORF">FEQUK3_LOCUS891</name>
</gene>
<feature type="compositionally biased region" description="Basic and acidic residues" evidence="1">
    <location>
        <begin position="109"/>
        <end position="130"/>
    </location>
</feature>
<name>A0A8J2N6J2_FUSEQ</name>
<protein>
    <submittedName>
        <fullName evidence="2">Uncharacterized protein</fullName>
    </submittedName>
</protein>
<accession>A0A8J2N6J2</accession>
<reference evidence="2" key="1">
    <citation type="submission" date="2021-05" db="EMBL/GenBank/DDBJ databases">
        <authorList>
            <person name="Khan N."/>
        </authorList>
    </citation>
    <scope>NUCLEOTIDE SEQUENCE</scope>
</reference>